<dbReference type="SFLD" id="SFLDS00003">
    <property type="entry name" value="Haloacid_Dehalogenase"/>
    <property type="match status" value="1"/>
</dbReference>
<evidence type="ECO:0000313" key="2">
    <source>
        <dbReference type="Proteomes" id="UP000675554"/>
    </source>
</evidence>
<organism evidence="1 2">
    <name type="scientific">Streptomyces daliensis</name>
    <dbReference type="NCBI Taxonomy" id="299421"/>
    <lineage>
        <taxon>Bacteria</taxon>
        <taxon>Bacillati</taxon>
        <taxon>Actinomycetota</taxon>
        <taxon>Actinomycetes</taxon>
        <taxon>Kitasatosporales</taxon>
        <taxon>Streptomycetaceae</taxon>
        <taxon>Streptomyces</taxon>
    </lineage>
</organism>
<dbReference type="PANTHER" id="PTHR43481">
    <property type="entry name" value="FRUCTOSE-1-PHOSPHATE PHOSPHATASE"/>
    <property type="match status" value="1"/>
</dbReference>
<dbReference type="InterPro" id="IPR023198">
    <property type="entry name" value="PGP-like_dom2"/>
</dbReference>
<dbReference type="PANTHER" id="PTHR43481:SF4">
    <property type="entry name" value="GLYCEROL-1-PHOSPHATE PHOSPHOHYDROLASE 1-RELATED"/>
    <property type="match status" value="1"/>
</dbReference>
<dbReference type="InterPro" id="IPR036412">
    <property type="entry name" value="HAD-like_sf"/>
</dbReference>
<dbReference type="GO" id="GO:0050308">
    <property type="term" value="F:sugar-phosphatase activity"/>
    <property type="evidence" value="ECO:0007669"/>
    <property type="project" value="TreeGrafter"/>
</dbReference>
<protein>
    <submittedName>
        <fullName evidence="1">HAD family phosphatase</fullName>
    </submittedName>
</protein>
<comment type="caution">
    <text evidence="1">The sequence shown here is derived from an EMBL/GenBank/DDBJ whole genome shotgun (WGS) entry which is preliminary data.</text>
</comment>
<name>A0A8T4IV60_9ACTN</name>
<proteinExistence type="predicted"/>
<sequence length="226" mass="24171">MRHRKPANGPALAKLPVNRPPRPHYAARIFDFDGTLVDTDDINLHAMHAALAAHGVHAPLSWLRTAPLGDLGALRRRSRDELGVAVTASDQEIVAAARSYWVTHRGRARPVGPVVAVARTAAAVGPVAVASANDGQVVRATLTAAGLASLFEVVIAREDVSRLKPAPDAFLKAASRLGLKTSECLAYENTDEGVAAARAADMDVIDVRRRDWRDSFDGRIEIDGDP</sequence>
<dbReference type="Proteomes" id="UP000675554">
    <property type="component" value="Unassembled WGS sequence"/>
</dbReference>
<dbReference type="Gene3D" id="3.40.50.1000">
    <property type="entry name" value="HAD superfamily/HAD-like"/>
    <property type="match status" value="1"/>
</dbReference>
<reference evidence="1" key="1">
    <citation type="submission" date="2021-04" db="EMBL/GenBank/DDBJ databases">
        <title>Sequencing of actinobacteria type strains.</title>
        <authorList>
            <person name="Nguyen G.-S."/>
            <person name="Wentzel A."/>
        </authorList>
    </citation>
    <scope>NUCLEOTIDE SEQUENCE</scope>
    <source>
        <strain evidence="1">DSM 42095</strain>
    </source>
</reference>
<dbReference type="AlphaFoldDB" id="A0A8T4IV60"/>
<dbReference type="Pfam" id="PF00702">
    <property type="entry name" value="Hydrolase"/>
    <property type="match status" value="1"/>
</dbReference>
<gene>
    <name evidence="1" type="ORF">KDA82_15755</name>
</gene>
<keyword evidence="2" id="KW-1185">Reference proteome</keyword>
<dbReference type="InterPro" id="IPR051806">
    <property type="entry name" value="HAD-like_SPP"/>
</dbReference>
<accession>A0A8T4IV60</accession>
<dbReference type="Gene3D" id="1.10.150.240">
    <property type="entry name" value="Putative phosphatase, domain 2"/>
    <property type="match status" value="1"/>
</dbReference>
<evidence type="ECO:0000313" key="1">
    <source>
        <dbReference type="EMBL" id="MBR7674443.1"/>
    </source>
</evidence>
<dbReference type="NCBIfam" id="TIGR01509">
    <property type="entry name" value="HAD-SF-IA-v3"/>
    <property type="match status" value="1"/>
</dbReference>
<dbReference type="SUPFAM" id="SSF56784">
    <property type="entry name" value="HAD-like"/>
    <property type="match status" value="1"/>
</dbReference>
<dbReference type="InterPro" id="IPR006439">
    <property type="entry name" value="HAD-SF_hydro_IA"/>
</dbReference>
<dbReference type="InterPro" id="IPR023214">
    <property type="entry name" value="HAD_sf"/>
</dbReference>
<dbReference type="EMBL" id="JAGSMN010000342">
    <property type="protein sequence ID" value="MBR7674443.1"/>
    <property type="molecule type" value="Genomic_DNA"/>
</dbReference>
<dbReference type="SFLD" id="SFLDG01129">
    <property type="entry name" value="C1.5:_HAD__Beta-PGM__Phosphata"/>
    <property type="match status" value="1"/>
</dbReference>